<comment type="caution">
    <text evidence="2">The sequence shown here is derived from an EMBL/GenBank/DDBJ whole genome shotgun (WGS) entry which is preliminary data.</text>
</comment>
<evidence type="ECO:0000313" key="3">
    <source>
        <dbReference type="Proteomes" id="UP000558488"/>
    </source>
</evidence>
<evidence type="ECO:0000313" key="2">
    <source>
        <dbReference type="EMBL" id="KAF6287149.1"/>
    </source>
</evidence>
<organism evidence="2 3">
    <name type="scientific">Pipistrellus kuhlii</name>
    <name type="common">Kuhl's pipistrelle</name>
    <dbReference type="NCBI Taxonomy" id="59472"/>
    <lineage>
        <taxon>Eukaryota</taxon>
        <taxon>Metazoa</taxon>
        <taxon>Chordata</taxon>
        <taxon>Craniata</taxon>
        <taxon>Vertebrata</taxon>
        <taxon>Euteleostomi</taxon>
        <taxon>Mammalia</taxon>
        <taxon>Eutheria</taxon>
        <taxon>Laurasiatheria</taxon>
        <taxon>Chiroptera</taxon>
        <taxon>Yangochiroptera</taxon>
        <taxon>Vespertilionidae</taxon>
        <taxon>Pipistrellus</taxon>
    </lineage>
</organism>
<proteinExistence type="predicted"/>
<feature type="compositionally biased region" description="Polar residues" evidence="1">
    <location>
        <begin position="1"/>
        <end position="12"/>
    </location>
</feature>
<dbReference type="AlphaFoldDB" id="A0A7J7SFI4"/>
<dbReference type="Proteomes" id="UP000558488">
    <property type="component" value="Unassembled WGS sequence"/>
</dbReference>
<evidence type="ECO:0000256" key="1">
    <source>
        <dbReference type="SAM" id="MobiDB-lite"/>
    </source>
</evidence>
<reference evidence="2 3" key="1">
    <citation type="journal article" date="2020" name="Nature">
        <title>Six reference-quality genomes reveal evolution of bat adaptations.</title>
        <authorList>
            <person name="Jebb D."/>
            <person name="Huang Z."/>
            <person name="Pippel M."/>
            <person name="Hughes G.M."/>
            <person name="Lavrichenko K."/>
            <person name="Devanna P."/>
            <person name="Winkler S."/>
            <person name="Jermiin L.S."/>
            <person name="Skirmuntt E.C."/>
            <person name="Katzourakis A."/>
            <person name="Burkitt-Gray L."/>
            <person name="Ray D.A."/>
            <person name="Sullivan K.A.M."/>
            <person name="Roscito J.G."/>
            <person name="Kirilenko B.M."/>
            <person name="Davalos L.M."/>
            <person name="Corthals A.P."/>
            <person name="Power M.L."/>
            <person name="Jones G."/>
            <person name="Ransome R.D."/>
            <person name="Dechmann D.K.N."/>
            <person name="Locatelli A.G."/>
            <person name="Puechmaille S.J."/>
            <person name="Fedrigo O."/>
            <person name="Jarvis E.D."/>
            <person name="Hiller M."/>
            <person name="Vernes S.C."/>
            <person name="Myers E.W."/>
            <person name="Teeling E.C."/>
        </authorList>
    </citation>
    <scope>NUCLEOTIDE SEQUENCE [LARGE SCALE GENOMIC DNA]</scope>
    <source>
        <strain evidence="2">MPipKuh1</strain>
        <tissue evidence="2">Flight muscle</tissue>
    </source>
</reference>
<feature type="region of interest" description="Disordered" evidence="1">
    <location>
        <begin position="1"/>
        <end position="26"/>
    </location>
</feature>
<accession>A0A7J7SFI4</accession>
<protein>
    <submittedName>
        <fullName evidence="2">Uncharacterized protein</fullName>
    </submittedName>
</protein>
<sequence length="208" mass="22132">MQVHVCSQVSSERGSGTRGMRRPGRTPLSVRTQAIEFWGNLLSCPPRAGLGPRGMLGLALGTHHRAWHTERLGKSSRVWGRESLEKANGDEAGAASHDNSWPGSSVVRASSPCTEVAGSIPSQGTYKNEPVSRSKWKQISVSLSLSGPGLATVPLPMAPGDPWCCVCSGLRRRSFLTLFSGSVAFSNMSPARTPGRTAPWLCELGHAA</sequence>
<dbReference type="EMBL" id="JACAGB010000042">
    <property type="protein sequence ID" value="KAF6287149.1"/>
    <property type="molecule type" value="Genomic_DNA"/>
</dbReference>
<keyword evidence="3" id="KW-1185">Reference proteome</keyword>
<name>A0A7J7SFI4_PIPKU</name>
<gene>
    <name evidence="2" type="ORF">mPipKuh1_009985</name>
</gene>